<dbReference type="AlphaFoldDB" id="A0A135L2C8"/>
<dbReference type="Pfam" id="PF00266">
    <property type="entry name" value="Aminotran_5"/>
    <property type="match status" value="1"/>
</dbReference>
<dbReference type="PIRSF" id="PIRSF005572">
    <property type="entry name" value="NifS"/>
    <property type="match status" value="1"/>
</dbReference>
<feature type="domain" description="Aminotransferase class V" evidence="11">
    <location>
        <begin position="4"/>
        <end position="365"/>
    </location>
</feature>
<comment type="caution">
    <text evidence="12">The sequence shown here is derived from an EMBL/GenBank/DDBJ whole genome shotgun (WGS) entry which is preliminary data.</text>
</comment>
<dbReference type="GO" id="GO:0031071">
    <property type="term" value="F:cysteine desulfurase activity"/>
    <property type="evidence" value="ECO:0007669"/>
    <property type="project" value="UniProtKB-EC"/>
</dbReference>
<dbReference type="InterPro" id="IPR016454">
    <property type="entry name" value="Cysteine_dSase"/>
</dbReference>
<keyword evidence="6" id="KW-0663">Pyridoxal phosphate</keyword>
<keyword evidence="7" id="KW-0408">Iron</keyword>
<evidence type="ECO:0000256" key="6">
    <source>
        <dbReference type="ARBA" id="ARBA00022898"/>
    </source>
</evidence>
<organism evidence="12 13">
    <name type="scientific">Tepidibacillus decaturensis</name>
    <dbReference type="NCBI Taxonomy" id="1413211"/>
    <lineage>
        <taxon>Bacteria</taxon>
        <taxon>Bacillati</taxon>
        <taxon>Bacillota</taxon>
        <taxon>Bacilli</taxon>
        <taxon>Bacillales</taxon>
        <taxon>Bacillaceae</taxon>
        <taxon>Tepidibacillus</taxon>
    </lineage>
</organism>
<dbReference type="PROSITE" id="PS00595">
    <property type="entry name" value="AA_TRANSFER_CLASS_5"/>
    <property type="match status" value="1"/>
</dbReference>
<accession>A0A135L2C8</accession>
<evidence type="ECO:0000313" key="13">
    <source>
        <dbReference type="Proteomes" id="UP000070352"/>
    </source>
</evidence>
<dbReference type="EMBL" id="LSKU01000001">
    <property type="protein sequence ID" value="KXG43126.1"/>
    <property type="molecule type" value="Genomic_DNA"/>
</dbReference>
<evidence type="ECO:0000259" key="11">
    <source>
        <dbReference type="Pfam" id="PF00266"/>
    </source>
</evidence>
<dbReference type="RefSeq" id="WP_068723230.1">
    <property type="nucleotide sequence ID" value="NZ_LSKU01000001.1"/>
</dbReference>
<evidence type="ECO:0000256" key="5">
    <source>
        <dbReference type="ARBA" id="ARBA00022723"/>
    </source>
</evidence>
<dbReference type="InterPro" id="IPR000192">
    <property type="entry name" value="Aminotrans_V_dom"/>
</dbReference>
<dbReference type="Gene3D" id="1.10.260.50">
    <property type="match status" value="1"/>
</dbReference>
<dbReference type="FunFam" id="3.40.640.10:FF:000084">
    <property type="entry name" value="IscS-like cysteine desulfurase"/>
    <property type="match status" value="1"/>
</dbReference>
<keyword evidence="5" id="KW-0479">Metal-binding</keyword>
<dbReference type="GO" id="GO:0046872">
    <property type="term" value="F:metal ion binding"/>
    <property type="evidence" value="ECO:0007669"/>
    <property type="project" value="UniProtKB-KW"/>
</dbReference>
<evidence type="ECO:0000256" key="9">
    <source>
        <dbReference type="ARBA" id="ARBA00050776"/>
    </source>
</evidence>
<evidence type="ECO:0000256" key="3">
    <source>
        <dbReference type="ARBA" id="ARBA00012239"/>
    </source>
</evidence>
<keyword evidence="8" id="KW-0411">Iron-sulfur</keyword>
<dbReference type="InterPro" id="IPR015422">
    <property type="entry name" value="PyrdxlP-dep_Trfase_small"/>
</dbReference>
<dbReference type="InterPro" id="IPR015424">
    <property type="entry name" value="PyrdxlP-dep_Trfase"/>
</dbReference>
<comment type="cofactor">
    <cofactor evidence="1 10">
        <name>pyridoxal 5'-phosphate</name>
        <dbReference type="ChEBI" id="CHEBI:597326"/>
    </cofactor>
</comment>
<dbReference type="InterPro" id="IPR020578">
    <property type="entry name" value="Aminotrans_V_PyrdxlP_BS"/>
</dbReference>
<dbReference type="GO" id="GO:0051536">
    <property type="term" value="F:iron-sulfur cluster binding"/>
    <property type="evidence" value="ECO:0007669"/>
    <property type="project" value="UniProtKB-KW"/>
</dbReference>
<gene>
    <name evidence="12" type="ORF">U473_03120</name>
</gene>
<keyword evidence="4" id="KW-0808">Transferase</keyword>
<evidence type="ECO:0000256" key="10">
    <source>
        <dbReference type="RuleBase" id="RU004504"/>
    </source>
</evidence>
<protein>
    <recommendedName>
        <fullName evidence="3">cysteine desulfurase</fullName>
        <ecNumber evidence="3">2.8.1.7</ecNumber>
    </recommendedName>
</protein>
<comment type="similarity">
    <text evidence="2">Belongs to the class-V pyridoxal-phosphate-dependent aminotransferase family. NifS/IscS subfamily.</text>
</comment>
<reference evidence="12 13" key="1">
    <citation type="submission" date="2016-02" db="EMBL/GenBank/DDBJ databases">
        <title>Draft Genome for Tepidibacillus decaturensis nov. sp. Strain Z9, an Anaerobic, Moderately Thermophilic and Heterotrophic Bacterium from Deep Subsurface of the Illinois Basin, USA.</title>
        <authorList>
            <person name="Dong Y."/>
            <person name="Chang J.Y."/>
            <person name="Sanford R."/>
            <person name="Fouke B.W."/>
        </authorList>
    </citation>
    <scope>NUCLEOTIDE SEQUENCE [LARGE SCALE GENOMIC DNA]</scope>
    <source>
        <strain evidence="12 13">Z9</strain>
    </source>
</reference>
<comment type="catalytic activity">
    <reaction evidence="9">
        <text>(sulfur carrier)-H + L-cysteine = (sulfur carrier)-SH + L-alanine</text>
        <dbReference type="Rhea" id="RHEA:43892"/>
        <dbReference type="Rhea" id="RHEA-COMP:14737"/>
        <dbReference type="Rhea" id="RHEA-COMP:14739"/>
        <dbReference type="ChEBI" id="CHEBI:29917"/>
        <dbReference type="ChEBI" id="CHEBI:35235"/>
        <dbReference type="ChEBI" id="CHEBI:57972"/>
        <dbReference type="ChEBI" id="CHEBI:64428"/>
        <dbReference type="EC" id="2.8.1.7"/>
    </reaction>
</comment>
<evidence type="ECO:0000256" key="8">
    <source>
        <dbReference type="ARBA" id="ARBA00023014"/>
    </source>
</evidence>
<evidence type="ECO:0000256" key="2">
    <source>
        <dbReference type="ARBA" id="ARBA00006490"/>
    </source>
</evidence>
<dbReference type="InterPro" id="IPR015421">
    <property type="entry name" value="PyrdxlP-dep_Trfase_major"/>
</dbReference>
<dbReference type="Gene3D" id="3.40.640.10">
    <property type="entry name" value="Type I PLP-dependent aspartate aminotransferase-like (Major domain)"/>
    <property type="match status" value="1"/>
</dbReference>
<dbReference type="STRING" id="1413211.U473_03120"/>
<evidence type="ECO:0000256" key="4">
    <source>
        <dbReference type="ARBA" id="ARBA00022679"/>
    </source>
</evidence>
<evidence type="ECO:0000256" key="1">
    <source>
        <dbReference type="ARBA" id="ARBA00001933"/>
    </source>
</evidence>
<dbReference type="PANTHER" id="PTHR11601:SF34">
    <property type="entry name" value="CYSTEINE DESULFURASE"/>
    <property type="match status" value="1"/>
</dbReference>
<sequence>MNDIYLDHGATTPVHPKVFEKMTPFLQERFGNPSSLHSKGKIAKIPIEDARVYVAKALHTHPTRIVFTSGGTESDYTAIVGAALAQREKGKHIIISEIEHSAVFEAVDFLKQFDFEITYLPVNSQGIVEIDQLKQAIRNDTILISVMYVNNELGTIQPIQQIGDIAREKGILFHTDAVQAFPVMDIDVSTLPVDLLTVSSHKINGPKGVGALYIHKDVKIRPLIGGNQERNRRGGTENVPGIVGFGEAAKILTETREEKWQKAQQFKNRMIKIWKEKLGEEEFFINGDLHGVPSILNISFPSVDTQTMIVSLDMKKIAISGGSACAAGSIDVTRVIKALHLPDPIAKSAIRISFGYGNTLEDIERAAKEIVNIVNRKRK</sequence>
<proteinExistence type="inferred from homology"/>
<dbReference type="EC" id="2.8.1.7" evidence="3"/>
<dbReference type="Proteomes" id="UP000070352">
    <property type="component" value="Unassembled WGS sequence"/>
</dbReference>
<dbReference type="Gene3D" id="3.90.1150.10">
    <property type="entry name" value="Aspartate Aminotransferase, domain 1"/>
    <property type="match status" value="1"/>
</dbReference>
<dbReference type="OrthoDB" id="9808002at2"/>
<keyword evidence="13" id="KW-1185">Reference proteome</keyword>
<name>A0A135L2C8_9BACI</name>
<dbReference type="SUPFAM" id="SSF53383">
    <property type="entry name" value="PLP-dependent transferases"/>
    <property type="match status" value="1"/>
</dbReference>
<evidence type="ECO:0000313" key="12">
    <source>
        <dbReference type="EMBL" id="KXG43126.1"/>
    </source>
</evidence>
<evidence type="ECO:0000256" key="7">
    <source>
        <dbReference type="ARBA" id="ARBA00023004"/>
    </source>
</evidence>
<dbReference type="PANTHER" id="PTHR11601">
    <property type="entry name" value="CYSTEINE DESULFURYLASE FAMILY MEMBER"/>
    <property type="match status" value="1"/>
</dbReference>